<dbReference type="RefSeq" id="WP_130305286.1">
    <property type="nucleotide sequence ID" value="NZ_SHKO01000006.1"/>
</dbReference>
<dbReference type="AlphaFoldDB" id="A0A4V2FRQ9"/>
<name>A0A4V2FRQ9_9BURK</name>
<dbReference type="Proteomes" id="UP000293398">
    <property type="component" value="Unassembled WGS sequence"/>
</dbReference>
<dbReference type="CDD" id="cd16892">
    <property type="entry name" value="LT_VirB1-like"/>
    <property type="match status" value="1"/>
</dbReference>
<dbReference type="EMBL" id="SHKO01000006">
    <property type="protein sequence ID" value="RZT91179.1"/>
    <property type="molecule type" value="Genomic_DNA"/>
</dbReference>
<dbReference type="OrthoDB" id="8565485at2"/>
<evidence type="ECO:0000313" key="2">
    <source>
        <dbReference type="Proteomes" id="UP000293398"/>
    </source>
</evidence>
<organism evidence="1 2">
    <name type="scientific">Advenella incenata</name>
    <dbReference type="NCBI Taxonomy" id="267800"/>
    <lineage>
        <taxon>Bacteria</taxon>
        <taxon>Pseudomonadati</taxon>
        <taxon>Pseudomonadota</taxon>
        <taxon>Betaproteobacteria</taxon>
        <taxon>Burkholderiales</taxon>
        <taxon>Alcaligenaceae</taxon>
    </lineage>
</organism>
<dbReference type="InterPro" id="IPR023346">
    <property type="entry name" value="Lysozyme-like_dom_sf"/>
</dbReference>
<dbReference type="SUPFAM" id="SSF53955">
    <property type="entry name" value="Lysozyme-like"/>
    <property type="match status" value="1"/>
</dbReference>
<comment type="caution">
    <text evidence="1">The sequence shown here is derived from an EMBL/GenBank/DDBJ whole genome shotgun (WGS) entry which is preliminary data.</text>
</comment>
<evidence type="ECO:0000313" key="1">
    <source>
        <dbReference type="EMBL" id="RZT91179.1"/>
    </source>
</evidence>
<protein>
    <submittedName>
        <fullName evidence="1">Type IV secretion system protein VirB1</fullName>
    </submittedName>
</protein>
<proteinExistence type="predicted"/>
<gene>
    <name evidence="1" type="ORF">EV681_4532</name>
</gene>
<keyword evidence="2" id="KW-1185">Reference proteome</keyword>
<sequence>MSVDLPPDCQNALNAPVMQQIFHVESSNNPFAIGVVRNRLVRQPQNLDDAVATANYLQQSGYNFSIGKGQVNKTHFARLGWDDLTKGFDVCNNVIAAHQIFKDCYASALSAGYQENSTGYTATHAALSCYYSGKHAWGTSVPDVARYVNDVLSVKTASNTEAPKNEKGKVIPLANANKSAVVKVKKVSVSRGETSSRLTKTKQSVSMMLNFFLN</sequence>
<reference evidence="1 2" key="1">
    <citation type="submission" date="2019-02" db="EMBL/GenBank/DDBJ databases">
        <title>Genomic Encyclopedia of Type Strains, Phase IV (KMG-IV): sequencing the most valuable type-strain genomes for metagenomic binning, comparative biology and taxonomic classification.</title>
        <authorList>
            <person name="Goeker M."/>
        </authorList>
    </citation>
    <scope>NUCLEOTIDE SEQUENCE [LARGE SCALE GENOMIC DNA]</scope>
    <source>
        <strain evidence="1 2">DSM 23814</strain>
    </source>
</reference>
<accession>A0A4V2FRQ9</accession>